<protein>
    <submittedName>
        <fullName evidence="2">Uncharacterized protein</fullName>
    </submittedName>
</protein>
<dbReference type="EMBL" id="BEXD01001585">
    <property type="protein sequence ID" value="GBB94847.1"/>
    <property type="molecule type" value="Genomic_DNA"/>
</dbReference>
<name>A0A2Z6QX58_9GLOM</name>
<dbReference type="Proteomes" id="UP000247702">
    <property type="component" value="Unassembled WGS sequence"/>
</dbReference>
<evidence type="ECO:0000256" key="1">
    <source>
        <dbReference type="SAM" id="Coils"/>
    </source>
</evidence>
<evidence type="ECO:0000313" key="2">
    <source>
        <dbReference type="EMBL" id="GBB94847.1"/>
    </source>
</evidence>
<keyword evidence="1" id="KW-0175">Coiled coil</keyword>
<accession>A0A2Z6QX58</accession>
<keyword evidence="3" id="KW-1185">Reference proteome</keyword>
<sequence length="343" mass="39355">MSSELELLRQRISKLETKNAKLEAEKAEIEVRNLETMAKIVKLRAKLKSRIEELEKSRADTAVENTRRDNKVEELEQKNTELEVRFALLEKSSLVMNGRQQNDKETIAEVLAVNVSDSVIDQQNDANTKSIDDKEIDNFIPEEPANVSDSVIAQLNQYKPPQIEETTKVNHQERLLKDRKTDAFLDEVHKKKVSDEIRQRKRKKKFSQSHVLFQDSFSTISESFQADLFMTNTKHALPEQVVKESTLNQSSLVLMEPQKKEEKQVNLSEIKGEKISYNQKVEQDLICELLEFIRCHDSTSLLNSISSKHIPDVPVNANLTPGSVPHLAHLFDKAEKTGRKEKL</sequence>
<proteinExistence type="predicted"/>
<gene>
    <name evidence="2" type="ORF">RclHR1_24240002</name>
</gene>
<feature type="coiled-coil region" evidence="1">
    <location>
        <begin position="5"/>
        <end position="92"/>
    </location>
</feature>
<dbReference type="AlphaFoldDB" id="A0A2Z6QX58"/>
<organism evidence="2 3">
    <name type="scientific">Rhizophagus clarus</name>
    <dbReference type="NCBI Taxonomy" id="94130"/>
    <lineage>
        <taxon>Eukaryota</taxon>
        <taxon>Fungi</taxon>
        <taxon>Fungi incertae sedis</taxon>
        <taxon>Mucoromycota</taxon>
        <taxon>Glomeromycotina</taxon>
        <taxon>Glomeromycetes</taxon>
        <taxon>Glomerales</taxon>
        <taxon>Glomeraceae</taxon>
        <taxon>Rhizophagus</taxon>
    </lineage>
</organism>
<evidence type="ECO:0000313" key="3">
    <source>
        <dbReference type="Proteomes" id="UP000247702"/>
    </source>
</evidence>
<reference evidence="2 3" key="1">
    <citation type="submission" date="2017-11" db="EMBL/GenBank/DDBJ databases">
        <title>The genome of Rhizophagus clarus HR1 reveals common genetic basis of auxotrophy among arbuscular mycorrhizal fungi.</title>
        <authorList>
            <person name="Kobayashi Y."/>
        </authorList>
    </citation>
    <scope>NUCLEOTIDE SEQUENCE [LARGE SCALE GENOMIC DNA]</scope>
    <source>
        <strain evidence="2 3">HR1</strain>
    </source>
</reference>
<comment type="caution">
    <text evidence="2">The sequence shown here is derived from an EMBL/GenBank/DDBJ whole genome shotgun (WGS) entry which is preliminary data.</text>
</comment>